<dbReference type="Proteomes" id="UP000001548">
    <property type="component" value="Unassembled WGS sequence"/>
</dbReference>
<dbReference type="PANTHER" id="PTHR24184:SF11">
    <property type="entry name" value="ANKYRIN REPEAT AND SOCS BOX CONTAINING 3"/>
    <property type="match status" value="1"/>
</dbReference>
<dbReference type="PROSITE" id="PS50297">
    <property type="entry name" value="ANK_REP_REGION"/>
    <property type="match status" value="1"/>
</dbReference>
<dbReference type="PANTHER" id="PTHR24184">
    <property type="entry name" value="SI:CH211-189E2.2"/>
    <property type="match status" value="1"/>
</dbReference>
<dbReference type="GeneID" id="5702256"/>
<dbReference type="InterPro" id="IPR002110">
    <property type="entry name" value="Ankyrin_rpt"/>
</dbReference>
<name>A8B5Y3_GIAIC</name>
<dbReference type="EMBL" id="AACB03000001">
    <property type="protein sequence ID" value="KAE8305083.1"/>
    <property type="molecule type" value="Genomic_DNA"/>
</dbReference>
<keyword evidence="2" id="KW-1185">Reference proteome</keyword>
<dbReference type="HOGENOM" id="CLU_006674_0_0_1"/>
<evidence type="ECO:0000313" key="2">
    <source>
        <dbReference type="Proteomes" id="UP000001548"/>
    </source>
</evidence>
<dbReference type="Gene3D" id="1.25.40.20">
    <property type="entry name" value="Ankyrin repeat-containing domain"/>
    <property type="match status" value="3"/>
</dbReference>
<protein>
    <submittedName>
        <fullName evidence="1">Ankyrin repeat protein 1</fullName>
    </submittedName>
</protein>
<dbReference type="SMART" id="SM00248">
    <property type="entry name" value="ANK"/>
    <property type="match status" value="8"/>
</dbReference>
<comment type="caution">
    <text evidence="1">The sequence shown here is derived from an EMBL/GenBank/DDBJ whole genome shotgun (WGS) entry which is preliminary data.</text>
</comment>
<sequence>MQISSVDDWFTAIERGDWATVESNVEVFHGSRNMMHETGLMCAARKDFVDVVRVLMEHEAKLRDHNGYTALMFACENNAADSARLLLGLEKHIFLFDGRTALHIACESNSNACVELLARELGSVRDKHGRSSLFSAAEVGNTTAISILLLVASFSKKEIQQAKSTLKSLGIPSDELLFDEHATLDSNGCADVSGSHQCQCEQLLSAQDTHDGVVSDGGSAIEDVVETPDPVMQLKTELKRKTAVIEQLNEEVEAMRAQLHNAQQLVKQKNAEVEAQNIAGDVSNSMSLYRFLSLTPAVARINLTTELSNVLVAVPTASLPQRMVTTDVMWTSDVQHLLDTKAQELAMLYDVLTIISGLFLEVDEDLAKDLLLLCHSSRSASTTYSLYDGNVRLDGILNCLPDTEKFSGSSPSLLQPLLKGIKEKAKAIGKISSALMKKVQSILWREQELTSQVEYLEEERSNLLDKLVEARSVRCAGNFGANGELTTDEAIQVSCNDSLLDSVRTLLSDHKILLPCPQWDDLHLEQSAATLGGVASANASMAGIDQSMSGTTFLTHDPGATSFTASYTTAARQTVQKNYAAYVRSLEMNVAKTTAQLAIIHHNLQSSRWNMTDFGPLLAASERPSGVAERSRVVTSDRSTSPVAEFEHKGLMLENKRLNSIIDELKLALNNTPLEANETEEECFERQLRRLSSLPQSQLTGKGIAVGPQTIEYLRRKLLADMQPAGPAFHVPMQRPPSQAVPFIGSMAPDAARLHASYAKLAQPVDTLLDDLLSSNKPLLEVSAKAEIARKDYLHLTSGLLPNATSIEPPSVSPEDAPSHSSTLSGGVELARRSATLTPLMVAIYSKSLLDVERYLDYAGQAKLDGTTALMLAVELGFTEAVKVLRNKESRFVRDDGVTALKLAKDTGHSEIIALLSQKPNEETSDSSPKIEDMRLDLHEAARNFQIDELQRLAIPLAKTRDHKGRTALMVAASVGNSAAVETLLQLEGGLQDARGTTALMLAAEQGHLDCVRLLSPHEKDIHDNSGYDALFYMARSKVCIPPEILRKMQEYLL</sequence>
<gene>
    <name evidence="1" type="ORF">GL50803_0017117</name>
</gene>
<proteinExistence type="predicted"/>
<evidence type="ECO:0000313" key="1">
    <source>
        <dbReference type="EMBL" id="KAE8305083.1"/>
    </source>
</evidence>
<accession>A8B5Y3</accession>
<reference evidence="1 2" key="1">
    <citation type="journal article" date="2007" name="Science">
        <title>Genomic minimalism in the early diverging intestinal parasite Giardia lamblia.</title>
        <authorList>
            <person name="Morrison H.G."/>
            <person name="McArthur A.G."/>
            <person name="Gillin F.D."/>
            <person name="Aley S.B."/>
            <person name="Adam R.D."/>
            <person name="Olsen G.J."/>
            <person name="Best A.A."/>
            <person name="Cande W.Z."/>
            <person name="Chen F."/>
            <person name="Cipriano M.J."/>
            <person name="Davids B.J."/>
            <person name="Dawson S.C."/>
            <person name="Elmendorf H.G."/>
            <person name="Hehl A.B."/>
            <person name="Holder M.E."/>
            <person name="Huse S.M."/>
            <person name="Kim U.U."/>
            <person name="Lasek-Nesselquist E."/>
            <person name="Manning G."/>
            <person name="Nigam A."/>
            <person name="Nixon J.E."/>
            <person name="Palm D."/>
            <person name="Passamaneck N.E."/>
            <person name="Prabhu A."/>
            <person name="Reich C.I."/>
            <person name="Reiner D.S."/>
            <person name="Samuelson J."/>
            <person name="Svard S.G."/>
            <person name="Sogin M.L."/>
        </authorList>
    </citation>
    <scope>NUCLEOTIDE SEQUENCE [LARGE SCALE GENOMIC DNA]</scope>
    <source>
        <strain evidence="1 2">WB C6</strain>
    </source>
</reference>
<dbReference type="OMA" id="HIACESN"/>
<dbReference type="SUPFAM" id="SSF48403">
    <property type="entry name" value="Ankyrin repeat"/>
    <property type="match status" value="2"/>
</dbReference>
<organism evidence="1 2">
    <name type="scientific">Giardia intestinalis (strain ATCC 50803 / WB clone C6)</name>
    <name type="common">Giardia lamblia</name>
    <dbReference type="NCBI Taxonomy" id="184922"/>
    <lineage>
        <taxon>Eukaryota</taxon>
        <taxon>Metamonada</taxon>
        <taxon>Diplomonadida</taxon>
        <taxon>Hexamitidae</taxon>
        <taxon>Giardiinae</taxon>
        <taxon>Giardia</taxon>
    </lineage>
</organism>
<dbReference type="AlphaFoldDB" id="A8B5Y3"/>
<dbReference type="VEuPathDB" id="GiardiaDB:GL50803_17117"/>
<dbReference type="InterPro" id="IPR036770">
    <property type="entry name" value="Ankyrin_rpt-contain_sf"/>
</dbReference>
<dbReference type="RefSeq" id="XP_001709333.1">
    <property type="nucleotide sequence ID" value="XM_001709281.1"/>
</dbReference>
<dbReference type="PROSITE" id="PS50088">
    <property type="entry name" value="ANK_REPEAT"/>
    <property type="match status" value="1"/>
</dbReference>
<dbReference type="Pfam" id="PF12796">
    <property type="entry name" value="Ank_2"/>
    <property type="match status" value="4"/>
</dbReference>
<dbReference type="KEGG" id="gla:GL50803_0017117"/>